<dbReference type="Proteomes" id="UP000001364">
    <property type="component" value="Chromosome"/>
</dbReference>
<protein>
    <submittedName>
        <fullName evidence="2">Holdfast attachment protein hfaA</fullName>
    </submittedName>
</protein>
<accession>A0A0H3CCW2</accession>
<dbReference type="OrthoDB" id="7632091at2"/>
<evidence type="ECO:0000313" key="2">
    <source>
        <dbReference type="EMBL" id="ACL96176.1"/>
    </source>
</evidence>
<evidence type="ECO:0000313" key="3">
    <source>
        <dbReference type="Proteomes" id="UP000001364"/>
    </source>
</evidence>
<name>A0A0H3CCW2_CAUVN</name>
<dbReference type="PATRIC" id="fig|565050.3.peg.2657"/>
<dbReference type="GeneID" id="7330871"/>
<organism evidence="2 3">
    <name type="scientific">Caulobacter vibrioides (strain NA1000 / CB15N)</name>
    <name type="common">Caulobacter crescentus</name>
    <dbReference type="NCBI Taxonomy" id="565050"/>
    <lineage>
        <taxon>Bacteria</taxon>
        <taxon>Pseudomonadati</taxon>
        <taxon>Pseudomonadota</taxon>
        <taxon>Alphaproteobacteria</taxon>
        <taxon>Caulobacterales</taxon>
        <taxon>Caulobacteraceae</taxon>
        <taxon>Caulobacter</taxon>
    </lineage>
</organism>
<dbReference type="HOGENOM" id="CLU_145269_0_0_5"/>
<dbReference type="EMBL" id="CP001340">
    <property type="protein sequence ID" value="ACL96176.1"/>
    <property type="molecule type" value="Genomic_DNA"/>
</dbReference>
<dbReference type="KEGG" id="ccs:CCNA_02711"/>
<sequence length="147" mass="14699">MAWHRNIKTRGAMVVAAVTLGASGVAAAQSMSTNSASFNAGYGRSSGQESRMVEYSTRDANGNRVVVDGVMLTGSDQSVFSSSRSSGSLDAYSGVGAVGGYAGSTAIGNNLTVITQGNNNTVIVNSSQVNSGNVTAGANVVKGGTPK</sequence>
<keyword evidence="1" id="KW-0732">Signal</keyword>
<gene>
    <name evidence="2" type="primary">hfaA</name>
    <name evidence="2" type="ordered locus">CCNA_02711</name>
</gene>
<dbReference type="RefSeq" id="WP_010920481.1">
    <property type="nucleotide sequence ID" value="NC_011916.1"/>
</dbReference>
<reference evidence="2 3" key="1">
    <citation type="journal article" date="2010" name="J. Bacteriol.">
        <title>The genetic basis of laboratory adaptation in Caulobacter crescentus.</title>
        <authorList>
            <person name="Marks M.E."/>
            <person name="Castro-Rojas C.M."/>
            <person name="Teiling C."/>
            <person name="Du L."/>
            <person name="Kapatral V."/>
            <person name="Walunas T.L."/>
            <person name="Crosson S."/>
        </authorList>
    </citation>
    <scope>NUCLEOTIDE SEQUENCE [LARGE SCALE GENOMIC DNA]</scope>
    <source>
        <strain evidence="3">NA1000 / CB15N</strain>
    </source>
</reference>
<dbReference type="RefSeq" id="YP_002518084.1">
    <property type="nucleotide sequence ID" value="NC_011916.1"/>
</dbReference>
<feature type="signal peptide" evidence="1">
    <location>
        <begin position="1"/>
        <end position="27"/>
    </location>
</feature>
<proteinExistence type="predicted"/>
<keyword evidence="3" id="KW-1185">Reference proteome</keyword>
<feature type="chain" id="PRO_5002606008" evidence="1">
    <location>
        <begin position="28"/>
        <end position="147"/>
    </location>
</feature>
<dbReference type="InterPro" id="IPR049851">
    <property type="entry name" value="Holdfast_HfaA"/>
</dbReference>
<evidence type="ECO:0000256" key="1">
    <source>
        <dbReference type="SAM" id="SignalP"/>
    </source>
</evidence>
<dbReference type="AlphaFoldDB" id="A0A0H3CCW2"/>
<dbReference type="NCBIfam" id="NF037934">
    <property type="entry name" value="holdfast_HfaA"/>
    <property type="match status" value="1"/>
</dbReference>